<dbReference type="InParanoid" id="A0A0C3EG28"/>
<name>A0A0C3EG28_9AGAM</name>
<feature type="compositionally biased region" description="Low complexity" evidence="2">
    <location>
        <begin position="35"/>
        <end position="46"/>
    </location>
</feature>
<dbReference type="GO" id="GO:0005886">
    <property type="term" value="C:plasma membrane"/>
    <property type="evidence" value="ECO:0007669"/>
    <property type="project" value="TreeGrafter"/>
</dbReference>
<dbReference type="PANTHER" id="PTHR31962">
    <property type="entry name" value="SPHINGOLIPID LONG CHAIN BASE-RESPONSIVE PROTEIN PIL1"/>
    <property type="match status" value="1"/>
</dbReference>
<dbReference type="EMBL" id="KN822014">
    <property type="protein sequence ID" value="KIM67269.1"/>
    <property type="molecule type" value="Genomic_DNA"/>
</dbReference>
<feature type="compositionally biased region" description="Polar residues" evidence="2">
    <location>
        <begin position="416"/>
        <end position="427"/>
    </location>
</feature>
<keyword evidence="1" id="KW-0175">Coiled coil</keyword>
<feature type="compositionally biased region" description="Basic and acidic residues" evidence="2">
    <location>
        <begin position="471"/>
        <end position="492"/>
    </location>
</feature>
<dbReference type="Proteomes" id="UP000053989">
    <property type="component" value="Unassembled WGS sequence"/>
</dbReference>
<dbReference type="PANTHER" id="PTHR31962:SF1">
    <property type="entry name" value="SPHINGOLIPID LONG CHAIN BASE-RESPONSIVE PROTEIN PIL1"/>
    <property type="match status" value="1"/>
</dbReference>
<feature type="region of interest" description="Disordered" evidence="2">
    <location>
        <begin position="24"/>
        <end position="51"/>
    </location>
</feature>
<dbReference type="InterPro" id="IPR027267">
    <property type="entry name" value="AH/BAR_dom_sf"/>
</dbReference>
<proteinExistence type="predicted"/>
<evidence type="ECO:0000256" key="2">
    <source>
        <dbReference type="SAM" id="MobiDB-lite"/>
    </source>
</evidence>
<feature type="coiled-coil region" evidence="1">
    <location>
        <begin position="170"/>
        <end position="204"/>
    </location>
</feature>
<evidence type="ECO:0008006" key="5">
    <source>
        <dbReference type="Google" id="ProtNLM"/>
    </source>
</evidence>
<dbReference type="Gene3D" id="1.20.1270.60">
    <property type="entry name" value="Arfaptin homology (AH) domain/BAR domain"/>
    <property type="match status" value="1"/>
</dbReference>
<dbReference type="Pfam" id="PF13805">
    <property type="entry name" value="Pil1"/>
    <property type="match status" value="1"/>
</dbReference>
<keyword evidence="4" id="KW-1185">Reference proteome</keyword>
<feature type="compositionally biased region" description="Basic and acidic residues" evidence="2">
    <location>
        <begin position="291"/>
        <end position="303"/>
    </location>
</feature>
<gene>
    <name evidence="3" type="ORF">SCLCIDRAFT_1210779</name>
</gene>
<dbReference type="GO" id="GO:0006897">
    <property type="term" value="P:endocytosis"/>
    <property type="evidence" value="ECO:0007669"/>
    <property type="project" value="TreeGrafter"/>
</dbReference>
<feature type="region of interest" description="Disordered" evidence="2">
    <location>
        <begin position="283"/>
        <end position="521"/>
    </location>
</feature>
<reference evidence="4" key="2">
    <citation type="submission" date="2015-01" db="EMBL/GenBank/DDBJ databases">
        <title>Evolutionary Origins and Diversification of the Mycorrhizal Mutualists.</title>
        <authorList>
            <consortium name="DOE Joint Genome Institute"/>
            <consortium name="Mycorrhizal Genomics Consortium"/>
            <person name="Kohler A."/>
            <person name="Kuo A."/>
            <person name="Nagy L.G."/>
            <person name="Floudas D."/>
            <person name="Copeland A."/>
            <person name="Barry K.W."/>
            <person name="Cichocki N."/>
            <person name="Veneault-Fourrey C."/>
            <person name="LaButti K."/>
            <person name="Lindquist E.A."/>
            <person name="Lipzen A."/>
            <person name="Lundell T."/>
            <person name="Morin E."/>
            <person name="Murat C."/>
            <person name="Riley R."/>
            <person name="Ohm R."/>
            <person name="Sun H."/>
            <person name="Tunlid A."/>
            <person name="Henrissat B."/>
            <person name="Grigoriev I.V."/>
            <person name="Hibbett D.S."/>
            <person name="Martin F."/>
        </authorList>
    </citation>
    <scope>NUCLEOTIDE SEQUENCE [LARGE SCALE GENOMIC DNA]</scope>
    <source>
        <strain evidence="4">Foug A</strain>
    </source>
</reference>
<accession>A0A0C3EG28</accession>
<dbReference type="GO" id="GO:0036286">
    <property type="term" value="C:eisosome filament"/>
    <property type="evidence" value="ECO:0007669"/>
    <property type="project" value="TreeGrafter"/>
</dbReference>
<reference evidence="3 4" key="1">
    <citation type="submission" date="2014-04" db="EMBL/GenBank/DDBJ databases">
        <authorList>
            <consortium name="DOE Joint Genome Institute"/>
            <person name="Kuo A."/>
            <person name="Kohler A."/>
            <person name="Nagy L.G."/>
            <person name="Floudas D."/>
            <person name="Copeland A."/>
            <person name="Barry K.W."/>
            <person name="Cichocki N."/>
            <person name="Veneault-Fourrey C."/>
            <person name="LaButti K."/>
            <person name="Lindquist E.A."/>
            <person name="Lipzen A."/>
            <person name="Lundell T."/>
            <person name="Morin E."/>
            <person name="Murat C."/>
            <person name="Sun H."/>
            <person name="Tunlid A."/>
            <person name="Henrissat B."/>
            <person name="Grigoriev I.V."/>
            <person name="Hibbett D.S."/>
            <person name="Martin F."/>
            <person name="Nordberg H.P."/>
            <person name="Cantor M.N."/>
            <person name="Hua S.X."/>
        </authorList>
    </citation>
    <scope>NUCLEOTIDE SEQUENCE [LARGE SCALE GENOMIC DNA]</scope>
    <source>
        <strain evidence="3 4">Foug A</strain>
    </source>
</reference>
<dbReference type="FunCoup" id="A0A0C3EG28">
    <property type="interactions" value="19"/>
</dbReference>
<dbReference type="GO" id="GO:0008289">
    <property type="term" value="F:lipid binding"/>
    <property type="evidence" value="ECO:0007669"/>
    <property type="project" value="TreeGrafter"/>
</dbReference>
<feature type="compositionally biased region" description="Low complexity" evidence="2">
    <location>
        <begin position="396"/>
        <end position="411"/>
    </location>
</feature>
<evidence type="ECO:0000256" key="1">
    <source>
        <dbReference type="SAM" id="Coils"/>
    </source>
</evidence>
<sequence>MSVSSFFSQIADKAQSAINQTPLAAHRPGASTGVAQQPSANQAAAQGGNRSHALESLQYQLRNIGQQYTNTTPLQRIITTEKGVALDVDSLARDAKAQSKELYTWGQAEDPDLKDVTDRLAYLNFVKGSLASSLAVALDEARSPLKALREAEAAITPKRNIRAGLQLRIRKLEHSQEKNAERQIAELSDQLARAEKNDEPHEKEILILKRKAIRDSEQAKWAAIREYAEKLILLSQAAKPIVDTLPTLPPTPTHPYTGADKTAGARAALQKALDHYKPGQIALPSLGADLSRSDTRSFGESHASELSSISSTPGEQSAHPGLSITPPPTVALEQSEKSNRSSPPINPNMLNQSPTPIPARPSAITGLPPTLSPMADDPFKAAISEPPPTIAETGVPLSAGPSGPGPASGSLKDPQSESQGLGTQSVDQVPRASVDDLYSNAQPKSESAEEEKKRLEREERERVLAASTPRPKFESAEDEKRRLEREEQERVRAGGASDEGQGEREEKDGDELPPYKDVDNL</sequence>
<organism evidence="3 4">
    <name type="scientific">Scleroderma citrinum Foug A</name>
    <dbReference type="NCBI Taxonomy" id="1036808"/>
    <lineage>
        <taxon>Eukaryota</taxon>
        <taxon>Fungi</taxon>
        <taxon>Dikarya</taxon>
        <taxon>Basidiomycota</taxon>
        <taxon>Agaricomycotina</taxon>
        <taxon>Agaricomycetes</taxon>
        <taxon>Agaricomycetidae</taxon>
        <taxon>Boletales</taxon>
        <taxon>Sclerodermatineae</taxon>
        <taxon>Sclerodermataceae</taxon>
        <taxon>Scleroderma</taxon>
    </lineage>
</organism>
<feature type="compositionally biased region" description="Polar residues" evidence="2">
    <location>
        <begin position="340"/>
        <end position="354"/>
    </location>
</feature>
<dbReference type="OrthoDB" id="5599269at2759"/>
<dbReference type="STRING" id="1036808.A0A0C3EG28"/>
<dbReference type="GO" id="GO:0070941">
    <property type="term" value="P:eisosome assembly"/>
    <property type="evidence" value="ECO:0007669"/>
    <property type="project" value="TreeGrafter"/>
</dbReference>
<feature type="compositionally biased region" description="Basic and acidic residues" evidence="2">
    <location>
        <begin position="446"/>
        <end position="463"/>
    </location>
</feature>
<dbReference type="AlphaFoldDB" id="A0A0C3EG28"/>
<evidence type="ECO:0000313" key="3">
    <source>
        <dbReference type="EMBL" id="KIM67269.1"/>
    </source>
</evidence>
<dbReference type="HOGENOM" id="CLU_019994_0_0_1"/>
<evidence type="ECO:0000313" key="4">
    <source>
        <dbReference type="Proteomes" id="UP000053989"/>
    </source>
</evidence>
<dbReference type="InterPro" id="IPR028245">
    <property type="entry name" value="PIL1/LSP1"/>
</dbReference>
<protein>
    <recommendedName>
        <fullName evidence="5">Sphingolipid long chain base-responsive protein LSP1</fullName>
    </recommendedName>
</protein>